<proteinExistence type="predicted"/>
<protein>
    <submittedName>
        <fullName evidence="2">Putative secreted peptide</fullName>
    </submittedName>
</protein>
<reference evidence="2" key="1">
    <citation type="submission" date="2018-01" db="EMBL/GenBank/DDBJ databases">
        <title>An insight into the sialome of Amazonian anophelines.</title>
        <authorList>
            <person name="Ribeiro J.M."/>
            <person name="Scarpassa V."/>
            <person name="Calvo E."/>
        </authorList>
    </citation>
    <scope>NUCLEOTIDE SEQUENCE</scope>
    <source>
        <tissue evidence="2">Salivary glands</tissue>
    </source>
</reference>
<organism evidence="2">
    <name type="scientific">Anopheles braziliensis</name>
    <dbReference type="NCBI Taxonomy" id="58242"/>
    <lineage>
        <taxon>Eukaryota</taxon>
        <taxon>Metazoa</taxon>
        <taxon>Ecdysozoa</taxon>
        <taxon>Arthropoda</taxon>
        <taxon>Hexapoda</taxon>
        <taxon>Insecta</taxon>
        <taxon>Pterygota</taxon>
        <taxon>Neoptera</taxon>
        <taxon>Endopterygota</taxon>
        <taxon>Diptera</taxon>
        <taxon>Nematocera</taxon>
        <taxon>Culicoidea</taxon>
        <taxon>Culicidae</taxon>
        <taxon>Anophelinae</taxon>
        <taxon>Anopheles</taxon>
    </lineage>
</organism>
<keyword evidence="1" id="KW-0472">Membrane</keyword>
<keyword evidence="1" id="KW-0812">Transmembrane</keyword>
<evidence type="ECO:0000313" key="2">
    <source>
        <dbReference type="EMBL" id="MBW31471.1"/>
    </source>
</evidence>
<sequence>MFQDILSSSFVWQPAICVTSCPLLVLLFLCFLCTSHWINIDGSMIYILPSKGFFSSLALPLSLATPGTVKKKKSFQLFLAVN</sequence>
<keyword evidence="1" id="KW-1133">Transmembrane helix</keyword>
<accession>A0A2M3ZSF2</accession>
<evidence type="ECO:0000256" key="1">
    <source>
        <dbReference type="SAM" id="Phobius"/>
    </source>
</evidence>
<feature type="transmembrane region" description="Helical" evidence="1">
    <location>
        <begin position="12"/>
        <end position="38"/>
    </location>
</feature>
<feature type="transmembrane region" description="Helical" evidence="1">
    <location>
        <begin position="44"/>
        <end position="64"/>
    </location>
</feature>
<dbReference type="EMBL" id="GGFM01010720">
    <property type="protein sequence ID" value="MBW31471.1"/>
    <property type="molecule type" value="Transcribed_RNA"/>
</dbReference>
<dbReference type="AlphaFoldDB" id="A0A2M3ZSF2"/>
<name>A0A2M3ZSF2_9DIPT</name>